<evidence type="ECO:0000313" key="3">
    <source>
        <dbReference type="Proteomes" id="UP000501648"/>
    </source>
</evidence>
<protein>
    <submittedName>
        <fullName evidence="2">Uncharacterized protein</fullName>
    </submittedName>
</protein>
<keyword evidence="1" id="KW-0472">Membrane</keyword>
<dbReference type="EMBL" id="CP008956">
    <property type="protein sequence ID" value="QJP98782.1"/>
    <property type="molecule type" value="Genomic_DNA"/>
</dbReference>
<gene>
    <name evidence="2" type="ORF">C798_00615</name>
</gene>
<dbReference type="RefSeq" id="WP_017455035.1">
    <property type="nucleotide sequence ID" value="NZ_CP008956.1"/>
</dbReference>
<sequence length="129" mass="14416">MKIYLSRIFWYLAITLIFFGMMKIPQNSALGPLFAAGFIYAPLSLVWIPISNVMYRHYGMRERAFGLEINTILSCGFFIGFLLCVGFAVFHDANILELGILLIFASVDGIISQREGRMIVSGKTGPKAI</sequence>
<feature type="transmembrane region" description="Helical" evidence="1">
    <location>
        <begin position="95"/>
        <end position="111"/>
    </location>
</feature>
<evidence type="ECO:0000256" key="1">
    <source>
        <dbReference type="SAM" id="Phobius"/>
    </source>
</evidence>
<evidence type="ECO:0000313" key="2">
    <source>
        <dbReference type="EMBL" id="QJP98782.1"/>
    </source>
</evidence>
<dbReference type="AlphaFoldDB" id="A0A6M3ZK45"/>
<organism evidence="2 3">
    <name type="scientific">Herbaspirillum rubrisubalbicans Os34</name>
    <dbReference type="NCBI Taxonomy" id="1235827"/>
    <lineage>
        <taxon>Bacteria</taxon>
        <taxon>Pseudomonadati</taxon>
        <taxon>Pseudomonadota</taxon>
        <taxon>Betaproteobacteria</taxon>
        <taxon>Burkholderiales</taxon>
        <taxon>Oxalobacteraceae</taxon>
        <taxon>Herbaspirillum</taxon>
    </lineage>
</organism>
<feature type="transmembrane region" description="Helical" evidence="1">
    <location>
        <begin position="71"/>
        <end position="89"/>
    </location>
</feature>
<keyword evidence="1" id="KW-0812">Transmembrane</keyword>
<dbReference type="Proteomes" id="UP000501648">
    <property type="component" value="Chromosome"/>
</dbReference>
<keyword evidence="1" id="KW-1133">Transmembrane helix</keyword>
<feature type="transmembrane region" description="Helical" evidence="1">
    <location>
        <begin position="7"/>
        <end position="24"/>
    </location>
</feature>
<accession>A0A6M3ZK45</accession>
<name>A0A6M3ZK45_9BURK</name>
<proteinExistence type="predicted"/>
<reference evidence="2 3" key="1">
    <citation type="journal article" date="2012" name="J. Bacteriol.">
        <title>Genome sequence of the pathogenic Herbaspirillum seropedicae strain Os34, isolated from rice roots.</title>
        <authorList>
            <person name="Ye W."/>
            <person name="Ye S."/>
            <person name="Liu J."/>
            <person name="Chang S."/>
            <person name="Chen M."/>
            <person name="Zhu B."/>
            <person name="Guo L."/>
            <person name="An Q."/>
        </authorList>
    </citation>
    <scope>NUCLEOTIDE SEQUENCE [LARGE SCALE GENOMIC DNA]</scope>
    <source>
        <strain evidence="2 3">Os34</strain>
    </source>
</reference>
<feature type="transmembrane region" description="Helical" evidence="1">
    <location>
        <begin position="30"/>
        <end position="50"/>
    </location>
</feature>